<dbReference type="AlphaFoldDB" id="A0A6L5X693"/>
<evidence type="ECO:0000313" key="10">
    <source>
        <dbReference type="EMBL" id="MSS14466.1"/>
    </source>
</evidence>
<keyword evidence="11" id="KW-1185">Reference proteome</keyword>
<evidence type="ECO:0000256" key="5">
    <source>
        <dbReference type="ARBA" id="ARBA00022989"/>
    </source>
</evidence>
<proteinExistence type="inferred from homology"/>
<dbReference type="InterPro" id="IPR024528">
    <property type="entry name" value="ThrE_2"/>
</dbReference>
<protein>
    <submittedName>
        <fullName evidence="10">Threonine/serine exporter</fullName>
    </submittedName>
</protein>
<dbReference type="Pfam" id="PF12821">
    <property type="entry name" value="ThrE_2"/>
    <property type="match status" value="1"/>
</dbReference>
<evidence type="ECO:0000313" key="11">
    <source>
        <dbReference type="Proteomes" id="UP000481852"/>
    </source>
</evidence>
<dbReference type="GO" id="GO:0015744">
    <property type="term" value="P:succinate transport"/>
    <property type="evidence" value="ECO:0007669"/>
    <property type="project" value="TreeGrafter"/>
</dbReference>
<dbReference type="Proteomes" id="UP000481852">
    <property type="component" value="Unassembled WGS sequence"/>
</dbReference>
<dbReference type="EMBL" id="VULZ01000004">
    <property type="protein sequence ID" value="MSS14466.1"/>
    <property type="molecule type" value="Genomic_DNA"/>
</dbReference>
<keyword evidence="2" id="KW-1003">Cell membrane</keyword>
<keyword evidence="5 8" id="KW-1133">Transmembrane helix</keyword>
<evidence type="ECO:0000256" key="1">
    <source>
        <dbReference type="ARBA" id="ARBA00004651"/>
    </source>
</evidence>
<keyword evidence="3" id="KW-0997">Cell inner membrane</keyword>
<feature type="transmembrane region" description="Helical" evidence="8">
    <location>
        <begin position="114"/>
        <end position="139"/>
    </location>
</feature>
<accession>A0A6L5X693</accession>
<comment type="subcellular location">
    <subcellularLocation>
        <location evidence="1">Cell membrane</location>
        <topology evidence="1">Multi-pass membrane protein</topology>
    </subcellularLocation>
</comment>
<evidence type="ECO:0000256" key="8">
    <source>
        <dbReference type="SAM" id="Phobius"/>
    </source>
</evidence>
<dbReference type="InterPro" id="IPR050539">
    <property type="entry name" value="ThrE_Dicarb/AminoAcid_Exp"/>
</dbReference>
<dbReference type="RefSeq" id="WP_154524285.1">
    <property type="nucleotide sequence ID" value="NZ_VULZ01000004.1"/>
</dbReference>
<feature type="transmembrane region" description="Helical" evidence="8">
    <location>
        <begin position="55"/>
        <end position="74"/>
    </location>
</feature>
<name>A0A6L5X693_9FIRM</name>
<sequence length="157" mass="17110">MLTVTELVQLLMAFTGSMGFAILFHIGRKSLLPAALGGALAWLVYLAVIHAGKGYMIASFLGAVFCGLWSELWARKLRQPATVFLISAVIPLIPGNALYQTMNSLVTGEMHAAWKWGIATVLTMVFVAMGTSFVAAVFIMKERISDKRRTQDSGRQS</sequence>
<evidence type="ECO:0000256" key="6">
    <source>
        <dbReference type="ARBA" id="ARBA00023136"/>
    </source>
</evidence>
<evidence type="ECO:0000256" key="4">
    <source>
        <dbReference type="ARBA" id="ARBA00022692"/>
    </source>
</evidence>
<feature type="transmembrane region" description="Helical" evidence="8">
    <location>
        <begin position="81"/>
        <end position="102"/>
    </location>
</feature>
<comment type="caution">
    <text evidence="10">The sequence shown here is derived from an EMBL/GenBank/DDBJ whole genome shotgun (WGS) entry which is preliminary data.</text>
</comment>
<comment type="similarity">
    <text evidence="7">Belongs to the ThrE exporter (TC 2.A.79) family.</text>
</comment>
<gene>
    <name evidence="10" type="ORF">FYJ35_05320</name>
</gene>
<evidence type="ECO:0000256" key="2">
    <source>
        <dbReference type="ARBA" id="ARBA00022475"/>
    </source>
</evidence>
<evidence type="ECO:0000259" key="9">
    <source>
        <dbReference type="Pfam" id="PF12821"/>
    </source>
</evidence>
<reference evidence="10 11" key="1">
    <citation type="submission" date="2019-08" db="EMBL/GenBank/DDBJ databases">
        <title>In-depth cultivation of the pig gut microbiome towards novel bacterial diversity and tailored functional studies.</title>
        <authorList>
            <person name="Wylensek D."/>
            <person name="Hitch T.C.A."/>
            <person name="Clavel T."/>
        </authorList>
    </citation>
    <scope>NUCLEOTIDE SEQUENCE [LARGE SCALE GENOMIC DNA]</scope>
    <source>
        <strain evidence="10 11">Oil+RF-744-WCA-WT-11</strain>
    </source>
</reference>
<dbReference type="GO" id="GO:0005886">
    <property type="term" value="C:plasma membrane"/>
    <property type="evidence" value="ECO:0007669"/>
    <property type="project" value="UniProtKB-SubCell"/>
</dbReference>
<evidence type="ECO:0000256" key="7">
    <source>
        <dbReference type="ARBA" id="ARBA00034125"/>
    </source>
</evidence>
<organism evidence="10 11">
    <name type="scientific">Porcincola intestinalis</name>
    <dbReference type="NCBI Taxonomy" id="2606632"/>
    <lineage>
        <taxon>Bacteria</taxon>
        <taxon>Bacillati</taxon>
        <taxon>Bacillota</taxon>
        <taxon>Clostridia</taxon>
        <taxon>Lachnospirales</taxon>
        <taxon>Lachnospiraceae</taxon>
        <taxon>Porcincola</taxon>
    </lineage>
</organism>
<dbReference type="PANTHER" id="PTHR34390:SF1">
    <property type="entry name" value="SUCCINATE TRANSPORTER SUBUNIT YJJB-RELATED"/>
    <property type="match status" value="1"/>
</dbReference>
<dbReference type="PANTHER" id="PTHR34390">
    <property type="entry name" value="UPF0442 PROTEIN YJJB-RELATED"/>
    <property type="match status" value="1"/>
</dbReference>
<evidence type="ECO:0000256" key="3">
    <source>
        <dbReference type="ARBA" id="ARBA00022519"/>
    </source>
</evidence>
<keyword evidence="4 8" id="KW-0812">Transmembrane</keyword>
<feature type="domain" description="Threonine/Serine exporter ThrE" evidence="9">
    <location>
        <begin position="9"/>
        <end position="136"/>
    </location>
</feature>
<feature type="transmembrane region" description="Helical" evidence="8">
    <location>
        <begin position="6"/>
        <end position="24"/>
    </location>
</feature>
<keyword evidence="6 8" id="KW-0472">Membrane</keyword>